<name>W2SB26_CYPE1</name>
<feature type="compositionally biased region" description="Low complexity" evidence="1">
    <location>
        <begin position="154"/>
        <end position="167"/>
    </location>
</feature>
<sequence length="356" mass="37297">MVATRSADKPKQAKLEDFGGVAGAVAAAGGRGASTSTTATTKKQQPVSQEKTSSSKRKSSDTANTTTTTAAGNGPQQRRGTKRRAGGRGASAKEASSTTDADDSASPLDPHRPSAANPEAIKGNGPVSPALKRQRGDDGGAAGAGGDKAGKQGGSAQQGSKQQQQQQHFSADASSLEKPIVINRSPVLQLWGACVAGFLHPELGWEVCLNIGGAIAALCAVSKGRAIGMIEPKDEDPDKKAKKEDTKQKALKDAEVYTVMSFPLPVRNAAVLLSGTPKTVKESTIVAKFGGQDAYDRVKDVMQSALKSWESDREELDRKAFGMYERFRPSVPPREKGWGRKGELNPAEVESAIAKS</sequence>
<feature type="compositionally biased region" description="Low complexity" evidence="1">
    <location>
        <begin position="26"/>
        <end position="41"/>
    </location>
</feature>
<feature type="compositionally biased region" description="Basic and acidic residues" evidence="1">
    <location>
        <begin position="330"/>
        <end position="343"/>
    </location>
</feature>
<dbReference type="InParanoid" id="W2SB26"/>
<evidence type="ECO:0000256" key="1">
    <source>
        <dbReference type="SAM" id="MobiDB-lite"/>
    </source>
</evidence>
<dbReference type="EMBL" id="KB822713">
    <property type="protein sequence ID" value="ETN45124.1"/>
    <property type="molecule type" value="Genomic_DNA"/>
</dbReference>
<dbReference type="RefSeq" id="XP_008712894.1">
    <property type="nucleotide sequence ID" value="XM_008714672.1"/>
</dbReference>
<dbReference type="Proteomes" id="UP000030752">
    <property type="component" value="Unassembled WGS sequence"/>
</dbReference>
<dbReference type="AlphaFoldDB" id="W2SB26"/>
<feature type="region of interest" description="Disordered" evidence="1">
    <location>
        <begin position="26"/>
        <end position="174"/>
    </location>
</feature>
<dbReference type="eggNOG" id="ENOG502SA0G">
    <property type="taxonomic scope" value="Eukaryota"/>
</dbReference>
<feature type="compositionally biased region" description="Low complexity" evidence="1">
    <location>
        <begin position="90"/>
        <end position="99"/>
    </location>
</feature>
<feature type="region of interest" description="Disordered" evidence="1">
    <location>
        <begin position="330"/>
        <end position="356"/>
    </location>
</feature>
<feature type="compositionally biased region" description="Gly residues" evidence="1">
    <location>
        <begin position="139"/>
        <end position="153"/>
    </location>
</feature>
<dbReference type="HOGENOM" id="CLU_066669_0_0_1"/>
<organism evidence="2 3">
    <name type="scientific">Cyphellophora europaea (strain CBS 101466)</name>
    <name type="common">Phialophora europaea</name>
    <dbReference type="NCBI Taxonomy" id="1220924"/>
    <lineage>
        <taxon>Eukaryota</taxon>
        <taxon>Fungi</taxon>
        <taxon>Dikarya</taxon>
        <taxon>Ascomycota</taxon>
        <taxon>Pezizomycotina</taxon>
        <taxon>Eurotiomycetes</taxon>
        <taxon>Chaetothyriomycetidae</taxon>
        <taxon>Chaetothyriales</taxon>
        <taxon>Cyphellophoraceae</taxon>
        <taxon>Cyphellophora</taxon>
    </lineage>
</organism>
<reference evidence="2 3" key="1">
    <citation type="submission" date="2013-03" db="EMBL/GenBank/DDBJ databases">
        <title>The Genome Sequence of Phialophora europaea CBS 101466.</title>
        <authorList>
            <consortium name="The Broad Institute Genomics Platform"/>
            <person name="Cuomo C."/>
            <person name="de Hoog S."/>
            <person name="Gorbushina A."/>
            <person name="Walker B."/>
            <person name="Young S.K."/>
            <person name="Zeng Q."/>
            <person name="Gargeya S."/>
            <person name="Fitzgerald M."/>
            <person name="Haas B."/>
            <person name="Abouelleil A."/>
            <person name="Allen A.W."/>
            <person name="Alvarado L."/>
            <person name="Arachchi H.M."/>
            <person name="Berlin A.M."/>
            <person name="Chapman S.B."/>
            <person name="Gainer-Dewar J."/>
            <person name="Goldberg J."/>
            <person name="Griggs A."/>
            <person name="Gujja S."/>
            <person name="Hansen M."/>
            <person name="Howarth C."/>
            <person name="Imamovic A."/>
            <person name="Ireland A."/>
            <person name="Larimer J."/>
            <person name="McCowan C."/>
            <person name="Murphy C."/>
            <person name="Pearson M."/>
            <person name="Poon T.W."/>
            <person name="Priest M."/>
            <person name="Roberts A."/>
            <person name="Saif S."/>
            <person name="Shea T."/>
            <person name="Sisk P."/>
            <person name="Sykes S."/>
            <person name="Wortman J."/>
            <person name="Nusbaum C."/>
            <person name="Birren B."/>
        </authorList>
    </citation>
    <scope>NUCLEOTIDE SEQUENCE [LARGE SCALE GENOMIC DNA]</scope>
    <source>
        <strain evidence="2 3">CBS 101466</strain>
    </source>
</reference>
<dbReference type="VEuPathDB" id="FungiDB:HMPREF1541_10001"/>
<accession>W2SB26</accession>
<gene>
    <name evidence="2" type="ORF">HMPREF1541_10001</name>
</gene>
<protein>
    <submittedName>
        <fullName evidence="2">Uncharacterized protein</fullName>
    </submittedName>
</protein>
<dbReference type="OrthoDB" id="514070at2759"/>
<evidence type="ECO:0000313" key="2">
    <source>
        <dbReference type="EMBL" id="ETN45124.1"/>
    </source>
</evidence>
<feature type="compositionally biased region" description="Low complexity" evidence="1">
    <location>
        <begin position="62"/>
        <end position="74"/>
    </location>
</feature>
<dbReference type="GeneID" id="19977340"/>
<evidence type="ECO:0000313" key="3">
    <source>
        <dbReference type="Proteomes" id="UP000030752"/>
    </source>
</evidence>
<proteinExistence type="predicted"/>
<keyword evidence="3" id="KW-1185">Reference proteome</keyword>